<feature type="domain" description="DUF7046" evidence="1">
    <location>
        <begin position="48"/>
        <end position="147"/>
    </location>
</feature>
<keyword evidence="3" id="KW-1185">Reference proteome</keyword>
<dbReference type="EMBL" id="SWLB01000102">
    <property type="protein sequence ID" value="KAF3320229.1"/>
    <property type="molecule type" value="Genomic_DNA"/>
</dbReference>
<dbReference type="AlphaFoldDB" id="A0A833QE29"/>
<dbReference type="PANTHER" id="PTHR31149">
    <property type="entry name" value="EXPRESSED PROTEIN"/>
    <property type="match status" value="1"/>
</dbReference>
<reference evidence="2" key="1">
    <citation type="submission" date="2020-01" db="EMBL/GenBank/DDBJ databases">
        <title>Genome sequence of Kobresia littledalei, the first chromosome-level genome in the family Cyperaceae.</title>
        <authorList>
            <person name="Qu G."/>
        </authorList>
    </citation>
    <scope>NUCLEOTIDE SEQUENCE</scope>
    <source>
        <strain evidence="2">C.B.Clarke</strain>
        <tissue evidence="2">Leaf</tissue>
    </source>
</reference>
<evidence type="ECO:0000313" key="3">
    <source>
        <dbReference type="Proteomes" id="UP000623129"/>
    </source>
</evidence>
<gene>
    <name evidence="2" type="ORF">FCM35_KLT22170</name>
</gene>
<dbReference type="OrthoDB" id="1890867at2759"/>
<dbReference type="InterPro" id="IPR055474">
    <property type="entry name" value="DUF7046"/>
</dbReference>
<organism evidence="2 3">
    <name type="scientific">Carex littledalei</name>
    <dbReference type="NCBI Taxonomy" id="544730"/>
    <lineage>
        <taxon>Eukaryota</taxon>
        <taxon>Viridiplantae</taxon>
        <taxon>Streptophyta</taxon>
        <taxon>Embryophyta</taxon>
        <taxon>Tracheophyta</taxon>
        <taxon>Spermatophyta</taxon>
        <taxon>Magnoliopsida</taxon>
        <taxon>Liliopsida</taxon>
        <taxon>Poales</taxon>
        <taxon>Cyperaceae</taxon>
        <taxon>Cyperoideae</taxon>
        <taxon>Cariceae</taxon>
        <taxon>Carex</taxon>
        <taxon>Carex subgen. Euthyceras</taxon>
    </lineage>
</organism>
<protein>
    <recommendedName>
        <fullName evidence="1">DUF7046 domain-containing protein</fullName>
    </recommendedName>
</protein>
<proteinExistence type="predicted"/>
<accession>A0A833QE29</accession>
<evidence type="ECO:0000259" key="1">
    <source>
        <dbReference type="Pfam" id="PF23080"/>
    </source>
</evidence>
<dbReference type="PANTHER" id="PTHR31149:SF7">
    <property type="entry name" value="EXPRESSED PROTEIN"/>
    <property type="match status" value="1"/>
</dbReference>
<dbReference type="Proteomes" id="UP000623129">
    <property type="component" value="Unassembled WGS sequence"/>
</dbReference>
<dbReference type="GO" id="GO:0005886">
    <property type="term" value="C:plasma membrane"/>
    <property type="evidence" value="ECO:0007669"/>
    <property type="project" value="TreeGrafter"/>
</dbReference>
<dbReference type="Pfam" id="PF23080">
    <property type="entry name" value="DUF7046"/>
    <property type="match status" value="1"/>
</dbReference>
<sequence length="148" mass="16735">MKVISVSLDKEPAPRRECLAHHSTMMDHQTFDVFASLGKKTEHMVDSSDDWELALLTLKRSTYQIKIQSTDSVIIEEKYSSELSMKVPYGYSAEFVLVSSGRISIPFTTEGVSQPNSMEEDVRSRDLIVLTMRTFQNKALDGKRKGKA</sequence>
<comment type="caution">
    <text evidence="2">The sequence shown here is derived from an EMBL/GenBank/DDBJ whole genome shotgun (WGS) entry which is preliminary data.</text>
</comment>
<evidence type="ECO:0000313" key="2">
    <source>
        <dbReference type="EMBL" id="KAF3320229.1"/>
    </source>
</evidence>
<name>A0A833QE29_9POAL</name>